<keyword evidence="6" id="KW-0283">Flagellar rotation</keyword>
<dbReference type="EMBL" id="JAAOMA010000006">
    <property type="protein sequence ID" value="NHR04872.1"/>
    <property type="molecule type" value="Genomic_DNA"/>
</dbReference>
<dbReference type="InterPro" id="IPR001172">
    <property type="entry name" value="FliN_T3SS_HrcQb"/>
</dbReference>
<keyword evidence="7" id="KW-0472">Membrane</keyword>
<dbReference type="InterPro" id="IPR001543">
    <property type="entry name" value="FliN-like_C"/>
</dbReference>
<evidence type="ECO:0000256" key="3">
    <source>
        <dbReference type="ARBA" id="ARBA00021897"/>
    </source>
</evidence>
<comment type="subcellular location">
    <subcellularLocation>
        <location evidence="1">Cell membrane</location>
        <topology evidence="1">Peripheral membrane protein</topology>
        <orientation evidence="1">Cytoplasmic side</orientation>
    </subcellularLocation>
</comment>
<protein>
    <recommendedName>
        <fullName evidence="3">Flagellar motor switch protein FliN</fullName>
    </recommendedName>
</protein>
<evidence type="ECO:0000256" key="4">
    <source>
        <dbReference type="ARBA" id="ARBA00022475"/>
    </source>
</evidence>
<dbReference type="RefSeq" id="WP_166451292.1">
    <property type="nucleotide sequence ID" value="NZ_JAAOMA010000006.1"/>
</dbReference>
<dbReference type="Pfam" id="PF01052">
    <property type="entry name" value="FliMN_C"/>
    <property type="match status" value="1"/>
</dbReference>
<keyword evidence="10" id="KW-1185">Reference proteome</keyword>
<accession>A0ABX0L5F7</accession>
<dbReference type="PANTHER" id="PTHR43484">
    <property type="match status" value="1"/>
</dbReference>
<comment type="caution">
    <text evidence="9">The sequence shown here is derived from an EMBL/GenBank/DDBJ whole genome shotgun (WGS) entry which is preliminary data.</text>
</comment>
<reference evidence="9 10" key="1">
    <citation type="submission" date="2020-03" db="EMBL/GenBank/DDBJ databases">
        <title>Draft genome sequence of environmentally isolated cultures.</title>
        <authorList>
            <person name="Wilson H.S."/>
            <person name="De Leon M.E."/>
        </authorList>
    </citation>
    <scope>NUCLEOTIDE SEQUENCE [LARGE SCALE GENOMIC DNA]</scope>
    <source>
        <strain evidence="9 10">HSC-31F16</strain>
    </source>
</reference>
<organism evidence="9 10">
    <name type="scientific">Chromobacterium fluminis</name>
    <dbReference type="NCBI Taxonomy" id="3044269"/>
    <lineage>
        <taxon>Bacteria</taxon>
        <taxon>Pseudomonadati</taxon>
        <taxon>Pseudomonadota</taxon>
        <taxon>Betaproteobacteria</taxon>
        <taxon>Neisseriales</taxon>
        <taxon>Chromobacteriaceae</taxon>
        <taxon>Chromobacterium</taxon>
    </lineage>
</organism>
<evidence type="ECO:0000256" key="7">
    <source>
        <dbReference type="ARBA" id="ARBA00023136"/>
    </source>
</evidence>
<evidence type="ECO:0000256" key="2">
    <source>
        <dbReference type="ARBA" id="ARBA00009226"/>
    </source>
</evidence>
<keyword evidence="4" id="KW-1003">Cell membrane</keyword>
<feature type="domain" description="Flagellar motor switch protein FliN-like C-terminal" evidence="8">
    <location>
        <begin position="31"/>
        <end position="100"/>
    </location>
</feature>
<comment type="similarity">
    <text evidence="2">Belongs to the FliN/MopA/SpaO family.</text>
</comment>
<dbReference type="InterPro" id="IPR036429">
    <property type="entry name" value="SpoA-like_sf"/>
</dbReference>
<proteinExistence type="inferred from homology"/>
<dbReference type="SUPFAM" id="SSF101801">
    <property type="entry name" value="Surface presentation of antigens (SPOA)"/>
    <property type="match status" value="1"/>
</dbReference>
<evidence type="ECO:0000256" key="1">
    <source>
        <dbReference type="ARBA" id="ARBA00004413"/>
    </source>
</evidence>
<evidence type="ECO:0000256" key="6">
    <source>
        <dbReference type="ARBA" id="ARBA00022779"/>
    </source>
</evidence>
<evidence type="ECO:0000256" key="5">
    <source>
        <dbReference type="ARBA" id="ARBA00022500"/>
    </source>
</evidence>
<dbReference type="Proteomes" id="UP001515641">
    <property type="component" value="Unassembled WGS sequence"/>
</dbReference>
<name>A0ABX0L5F7_9NEIS</name>
<evidence type="ECO:0000259" key="8">
    <source>
        <dbReference type="Pfam" id="PF01052"/>
    </source>
</evidence>
<keyword evidence="5" id="KW-0145">Chemotaxis</keyword>
<sequence>MSKEVEIFNPAPLDAKVDAAAQGLLGGRLELLKDVEVRLDTRIGRCRLSIAALDALKEGEVLALDKAPGDPVEILLGGQVVARGALVVAGDHLGVRIEQVARFSA</sequence>
<evidence type="ECO:0000313" key="10">
    <source>
        <dbReference type="Proteomes" id="UP001515641"/>
    </source>
</evidence>
<gene>
    <name evidence="9" type="ORF">HA052_06645</name>
</gene>
<dbReference type="PRINTS" id="PR00956">
    <property type="entry name" value="FLGMOTORFLIN"/>
</dbReference>
<dbReference type="InterPro" id="IPR051469">
    <property type="entry name" value="FliN/MopA/SpaO"/>
</dbReference>
<evidence type="ECO:0000313" key="9">
    <source>
        <dbReference type="EMBL" id="NHR04872.1"/>
    </source>
</evidence>
<dbReference type="Gene3D" id="2.30.330.10">
    <property type="entry name" value="SpoA-like"/>
    <property type="match status" value="1"/>
</dbReference>
<dbReference type="PANTHER" id="PTHR43484:SF1">
    <property type="entry name" value="FLAGELLAR MOTOR SWITCH PROTEIN FLIN"/>
    <property type="match status" value="1"/>
</dbReference>